<geneLocation type="mitochondrion" evidence="1"/>
<sequence length="63" mass="6735">MRTALCHLSLPGSTALAKLMVGQTGLGSSFRLEQTLRLHSYALRVACSTGPTCFPSSNPQQIE</sequence>
<accession>A0A1Y0B1T4</accession>
<protein>
    <submittedName>
        <fullName evidence="1">Uncharacterized protein</fullName>
    </submittedName>
</protein>
<reference evidence="1" key="1">
    <citation type="submission" date="2017-03" db="EMBL/GenBank/DDBJ databases">
        <title>The mitochondrial genome of the carnivorous plant Utricularia reniformis (Lentibulariaceae): structure, comparative analysis and evolutionary landmarks.</title>
        <authorList>
            <person name="Silva S.R."/>
            <person name="Alvarenga D.O."/>
            <person name="Michael T.P."/>
            <person name="Miranda V.F.O."/>
            <person name="Varani A.M."/>
        </authorList>
    </citation>
    <scope>NUCLEOTIDE SEQUENCE</scope>
</reference>
<dbReference type="AlphaFoldDB" id="A0A1Y0B1T4"/>
<evidence type="ECO:0000313" key="1">
    <source>
        <dbReference type="EMBL" id="ART31380.1"/>
    </source>
</evidence>
<gene>
    <name evidence="1" type="ORF">AEK19_MT1166</name>
</gene>
<name>A0A1Y0B1T4_9LAMI</name>
<proteinExistence type="predicted"/>
<dbReference type="EMBL" id="KY774314">
    <property type="protein sequence ID" value="ART31380.1"/>
    <property type="molecule type" value="Genomic_DNA"/>
</dbReference>
<organism evidence="1">
    <name type="scientific">Utricularia reniformis</name>
    <dbReference type="NCBI Taxonomy" id="192314"/>
    <lineage>
        <taxon>Eukaryota</taxon>
        <taxon>Viridiplantae</taxon>
        <taxon>Streptophyta</taxon>
        <taxon>Embryophyta</taxon>
        <taxon>Tracheophyta</taxon>
        <taxon>Spermatophyta</taxon>
        <taxon>Magnoliopsida</taxon>
        <taxon>eudicotyledons</taxon>
        <taxon>Gunneridae</taxon>
        <taxon>Pentapetalae</taxon>
        <taxon>asterids</taxon>
        <taxon>lamiids</taxon>
        <taxon>Lamiales</taxon>
        <taxon>Lentibulariaceae</taxon>
        <taxon>Utricularia</taxon>
    </lineage>
</organism>
<keyword evidence="1" id="KW-0496">Mitochondrion</keyword>